<dbReference type="AlphaFoldDB" id="A0A0C1YM27"/>
<name>A0A0C1YM27_9CYAN</name>
<gene>
    <name evidence="1" type="ORF">QQ91_012390</name>
</gene>
<protein>
    <submittedName>
        <fullName evidence="1">Uncharacterized protein</fullName>
    </submittedName>
</protein>
<dbReference type="EMBL" id="JTHE02000003">
    <property type="protein sequence ID" value="NEV67913.1"/>
    <property type="molecule type" value="Genomic_DNA"/>
</dbReference>
<evidence type="ECO:0000313" key="1">
    <source>
        <dbReference type="EMBL" id="NEV67913.1"/>
    </source>
</evidence>
<reference evidence="1" key="3">
    <citation type="submission" date="2020-02" db="EMBL/GenBank/DDBJ databases">
        <authorList>
            <person name="Sarangi A.N."/>
            <person name="Ghosh S."/>
            <person name="Mukherjee M."/>
            <person name="Tripathy S."/>
        </authorList>
    </citation>
    <scope>NUCLEOTIDE SEQUENCE</scope>
    <source>
        <strain evidence="1">BDU141951</strain>
    </source>
</reference>
<reference evidence="1" key="2">
    <citation type="journal article" date="2015" name="Genome Announc.">
        <title>Draft Genome Sequence of Filamentous Marine Cyanobacterium Lyngbya confervoides Strain BDU141951.</title>
        <authorList>
            <person name="Chandrababunaidu M.M."/>
            <person name="Sen D."/>
            <person name="Tripathy S."/>
        </authorList>
    </citation>
    <scope>NUCLEOTIDE SEQUENCE</scope>
    <source>
        <strain evidence="1">BDU141951</strain>
    </source>
</reference>
<comment type="caution">
    <text evidence="1">The sequence shown here is derived from an EMBL/GenBank/DDBJ whole genome shotgun (WGS) entry which is preliminary data.</text>
</comment>
<sequence length="78" mass="8596">MKSTASSPNLQLVESLIQLIQSLSADEQSLLLDKLLGKIPYPSASEIAHLAEQGGSFDFWRDEPEIYSSEDGEPVTWS</sequence>
<proteinExistence type="predicted"/>
<reference evidence="1" key="1">
    <citation type="submission" date="2014-11" db="EMBL/GenBank/DDBJ databases">
        <authorList>
            <person name="Malar M.C."/>
            <person name="Sen D."/>
            <person name="Tripathy S."/>
        </authorList>
    </citation>
    <scope>NUCLEOTIDE SEQUENCE</scope>
    <source>
        <strain evidence="1">BDU141951</strain>
    </source>
</reference>
<organism evidence="1">
    <name type="scientific">Lyngbya confervoides BDU141951</name>
    <dbReference type="NCBI Taxonomy" id="1574623"/>
    <lineage>
        <taxon>Bacteria</taxon>
        <taxon>Bacillati</taxon>
        <taxon>Cyanobacteriota</taxon>
        <taxon>Cyanophyceae</taxon>
        <taxon>Oscillatoriophycideae</taxon>
        <taxon>Oscillatoriales</taxon>
        <taxon>Microcoleaceae</taxon>
        <taxon>Lyngbya</taxon>
    </lineage>
</organism>
<accession>A0A0C1YM27</accession>